<protein>
    <submittedName>
        <fullName evidence="6">Transcriptional regulator, TetR family</fullName>
    </submittedName>
</protein>
<dbReference type="GO" id="GO:0003677">
    <property type="term" value="F:DNA binding"/>
    <property type="evidence" value="ECO:0007669"/>
    <property type="project" value="UniProtKB-UniRule"/>
</dbReference>
<evidence type="ECO:0000256" key="1">
    <source>
        <dbReference type="ARBA" id="ARBA00023015"/>
    </source>
</evidence>
<dbReference type="InterPro" id="IPR009057">
    <property type="entry name" value="Homeodomain-like_sf"/>
</dbReference>
<dbReference type="InterPro" id="IPR036271">
    <property type="entry name" value="Tet_transcr_reg_TetR-rel_C_sf"/>
</dbReference>
<dbReference type="PANTHER" id="PTHR47506">
    <property type="entry name" value="TRANSCRIPTIONAL REGULATORY PROTEIN"/>
    <property type="match status" value="1"/>
</dbReference>
<dbReference type="Proteomes" id="UP000183794">
    <property type="component" value="Unassembled WGS sequence"/>
</dbReference>
<organism evidence="6 7">
    <name type="scientific">Moritella viscosa</name>
    <dbReference type="NCBI Taxonomy" id="80854"/>
    <lineage>
        <taxon>Bacteria</taxon>
        <taxon>Pseudomonadati</taxon>
        <taxon>Pseudomonadota</taxon>
        <taxon>Gammaproteobacteria</taxon>
        <taxon>Alteromonadales</taxon>
        <taxon>Moritellaceae</taxon>
        <taxon>Moritella</taxon>
    </lineage>
</organism>
<dbReference type="AlphaFoldDB" id="A0A1L0AWB4"/>
<evidence type="ECO:0000259" key="5">
    <source>
        <dbReference type="PROSITE" id="PS50977"/>
    </source>
</evidence>
<evidence type="ECO:0000313" key="6">
    <source>
        <dbReference type="EMBL" id="SGZ20531.1"/>
    </source>
</evidence>
<dbReference type="EMBL" id="FPLD01000169">
    <property type="protein sequence ID" value="SGZ20531.1"/>
    <property type="molecule type" value="Genomic_DNA"/>
</dbReference>
<dbReference type="PANTHER" id="PTHR47506:SF1">
    <property type="entry name" value="HTH-TYPE TRANSCRIPTIONAL REGULATOR YJDC"/>
    <property type="match status" value="1"/>
</dbReference>
<dbReference type="RefSeq" id="WP_075518677.1">
    <property type="nucleotide sequence ID" value="NZ_FPLD01000169.1"/>
</dbReference>
<evidence type="ECO:0000256" key="3">
    <source>
        <dbReference type="ARBA" id="ARBA00023163"/>
    </source>
</evidence>
<reference evidence="6 7" key="1">
    <citation type="submission" date="2016-11" db="EMBL/GenBank/DDBJ databases">
        <authorList>
            <person name="Jaros S."/>
            <person name="Januszkiewicz K."/>
            <person name="Wedrychowicz H."/>
        </authorList>
    </citation>
    <scope>NUCLEOTIDE SEQUENCE [LARGE SCALE GENOMIC DNA]</scope>
    <source>
        <strain evidence="6">NVI 5450</strain>
    </source>
</reference>
<keyword evidence="2 4" id="KW-0238">DNA-binding</keyword>
<accession>A0A1L0AWB4</accession>
<dbReference type="OrthoDB" id="116240at2"/>
<evidence type="ECO:0000256" key="4">
    <source>
        <dbReference type="PROSITE-ProRule" id="PRU00335"/>
    </source>
</evidence>
<keyword evidence="3" id="KW-0804">Transcription</keyword>
<dbReference type="Pfam" id="PF00440">
    <property type="entry name" value="TetR_N"/>
    <property type="match status" value="1"/>
</dbReference>
<dbReference type="InterPro" id="IPR001647">
    <property type="entry name" value="HTH_TetR"/>
</dbReference>
<dbReference type="PRINTS" id="PR00455">
    <property type="entry name" value="HTHTETR"/>
</dbReference>
<evidence type="ECO:0000256" key="2">
    <source>
        <dbReference type="ARBA" id="ARBA00023125"/>
    </source>
</evidence>
<sequence>MNEKKLILIQTALQLFYSKGVNSVGINEILKLSGIAKKTLYGHFAGKDDLVLATLQYRDEIFNQWFKNTLNSENSGEKSILAIFYGLDDWFNNKVPELSPFRGCFFSNTVAEYSVTDSPIRQYCRLHKQTIRSLIKNKITLFIDNPEDVNSLTDMIFMLKEGAIVSALVEGNKNAGKECIPAVNQFLNQGKEH</sequence>
<gene>
    <name evidence="6" type="ORF">NVI5450_4889</name>
</gene>
<feature type="domain" description="HTH tetR-type" evidence="5">
    <location>
        <begin position="2"/>
        <end position="62"/>
    </location>
</feature>
<dbReference type="SUPFAM" id="SSF46689">
    <property type="entry name" value="Homeodomain-like"/>
    <property type="match status" value="1"/>
</dbReference>
<evidence type="ECO:0000313" key="7">
    <source>
        <dbReference type="Proteomes" id="UP000183794"/>
    </source>
</evidence>
<name>A0A1L0AWB4_9GAMM</name>
<dbReference type="SUPFAM" id="SSF48498">
    <property type="entry name" value="Tetracyclin repressor-like, C-terminal domain"/>
    <property type="match status" value="1"/>
</dbReference>
<dbReference type="Gene3D" id="1.10.357.10">
    <property type="entry name" value="Tetracycline Repressor, domain 2"/>
    <property type="match status" value="1"/>
</dbReference>
<keyword evidence="1" id="KW-0805">Transcription regulation</keyword>
<feature type="DNA-binding region" description="H-T-H motif" evidence="4">
    <location>
        <begin position="25"/>
        <end position="44"/>
    </location>
</feature>
<dbReference type="PROSITE" id="PS50977">
    <property type="entry name" value="HTH_TETR_2"/>
    <property type="match status" value="1"/>
</dbReference>
<proteinExistence type="predicted"/>